<protein>
    <submittedName>
        <fullName evidence="2">Uncharacterized protein</fullName>
    </submittedName>
</protein>
<evidence type="ECO:0000256" key="1">
    <source>
        <dbReference type="SAM" id="MobiDB-lite"/>
    </source>
</evidence>
<organism evidence="2 3">
    <name type="scientific">Elysia chlorotica</name>
    <name type="common">Eastern emerald elysia</name>
    <name type="synonym">Sea slug</name>
    <dbReference type="NCBI Taxonomy" id="188477"/>
    <lineage>
        <taxon>Eukaryota</taxon>
        <taxon>Metazoa</taxon>
        <taxon>Spiralia</taxon>
        <taxon>Lophotrochozoa</taxon>
        <taxon>Mollusca</taxon>
        <taxon>Gastropoda</taxon>
        <taxon>Heterobranchia</taxon>
        <taxon>Euthyneura</taxon>
        <taxon>Panpulmonata</taxon>
        <taxon>Sacoglossa</taxon>
        <taxon>Placobranchoidea</taxon>
        <taxon>Plakobranchidae</taxon>
        <taxon>Elysia</taxon>
    </lineage>
</organism>
<proteinExistence type="predicted"/>
<dbReference type="Proteomes" id="UP000271974">
    <property type="component" value="Unassembled WGS sequence"/>
</dbReference>
<accession>A0A3S1C1Z5</accession>
<gene>
    <name evidence="2" type="ORF">EGW08_011528</name>
</gene>
<comment type="caution">
    <text evidence="2">The sequence shown here is derived from an EMBL/GenBank/DDBJ whole genome shotgun (WGS) entry which is preliminary data.</text>
</comment>
<evidence type="ECO:0000313" key="2">
    <source>
        <dbReference type="EMBL" id="RUS80705.1"/>
    </source>
</evidence>
<dbReference type="EMBL" id="RQTK01000377">
    <property type="protein sequence ID" value="RUS80705.1"/>
    <property type="molecule type" value="Genomic_DNA"/>
</dbReference>
<sequence length="214" mass="23414">MAQNNETKQSRETGEDISAGVRTPASNAGGPGFDRLSSSYLTIDSVQLKTIKHTWSSVQRLAQNRQEWRSFVAALHAMRHNGHDAPCRSPCKIIHQGNLEDLDLFSRGLVHGAVREDEEQDDEYDGEGHDHEAQADATDGGIPGGVRSRSGGFKVSRLQVFPRLWCACVERRRAVERGVGGVGDRIIIQAVNCFFCCGCGETMEGEGEEKEEGG</sequence>
<feature type="compositionally biased region" description="Acidic residues" evidence="1">
    <location>
        <begin position="116"/>
        <end position="125"/>
    </location>
</feature>
<keyword evidence="3" id="KW-1185">Reference proteome</keyword>
<feature type="region of interest" description="Disordered" evidence="1">
    <location>
        <begin position="116"/>
        <end position="146"/>
    </location>
</feature>
<evidence type="ECO:0000313" key="3">
    <source>
        <dbReference type="Proteomes" id="UP000271974"/>
    </source>
</evidence>
<feature type="region of interest" description="Disordered" evidence="1">
    <location>
        <begin position="1"/>
        <end position="33"/>
    </location>
</feature>
<name>A0A3S1C1Z5_ELYCH</name>
<reference evidence="2 3" key="1">
    <citation type="submission" date="2019-01" db="EMBL/GenBank/DDBJ databases">
        <title>A draft genome assembly of the solar-powered sea slug Elysia chlorotica.</title>
        <authorList>
            <person name="Cai H."/>
            <person name="Li Q."/>
            <person name="Fang X."/>
            <person name="Li J."/>
            <person name="Curtis N.E."/>
            <person name="Altenburger A."/>
            <person name="Shibata T."/>
            <person name="Feng M."/>
            <person name="Maeda T."/>
            <person name="Schwartz J.A."/>
            <person name="Shigenobu S."/>
            <person name="Lundholm N."/>
            <person name="Nishiyama T."/>
            <person name="Yang H."/>
            <person name="Hasebe M."/>
            <person name="Li S."/>
            <person name="Pierce S.K."/>
            <person name="Wang J."/>
        </authorList>
    </citation>
    <scope>NUCLEOTIDE SEQUENCE [LARGE SCALE GENOMIC DNA]</scope>
    <source>
        <strain evidence="2">EC2010</strain>
        <tissue evidence="2">Whole organism of an adult</tissue>
    </source>
</reference>
<dbReference type="AlphaFoldDB" id="A0A3S1C1Z5"/>